<dbReference type="InterPro" id="IPR037175">
    <property type="entry name" value="KFase_sf"/>
</dbReference>
<dbReference type="EMBL" id="UINC01005666">
    <property type="protein sequence ID" value="SVA22777.1"/>
    <property type="molecule type" value="Genomic_DNA"/>
</dbReference>
<sequence length="318" mass="34837">MARNLPTASQIREWHKTLSNWGRWGPDDELGTMNLITPGKRLQALGLVEKGETVTLARPVVAEPSADGPIPPQLYMVESGEGWDSTPGKKDLVAHNASEYVGYIYHGFVMTHVDALSHWFDGDKMYNGHSADAVRTKGGATKESIDLLKNGVVTRGVLMDIADLKGVPYMKEGEAVFPEDLDAAESKYNLKVQPGDLMLIRTGNWERRQAEGPKHPMLPGNGASGLHAACLPWIKERDIAMLGGDLAQDVIPSGYSEFNLPVHQVILTAMGCWILDNCNLEDLHKKCKSEGRWEFLVVVCPLRMANGTGAPVNPIAIF</sequence>
<dbReference type="Gene3D" id="3.50.30.50">
    <property type="entry name" value="Putative cyclase"/>
    <property type="match status" value="1"/>
</dbReference>
<accession>A0A381U623</accession>
<evidence type="ECO:0008006" key="2">
    <source>
        <dbReference type="Google" id="ProtNLM"/>
    </source>
</evidence>
<dbReference type="PANTHER" id="PTHR34861">
    <property type="match status" value="1"/>
</dbReference>
<dbReference type="PANTHER" id="PTHR34861:SF10">
    <property type="entry name" value="CYCLASE"/>
    <property type="match status" value="1"/>
</dbReference>
<gene>
    <name evidence="1" type="ORF">METZ01_LOCUS75631</name>
</gene>
<organism evidence="1">
    <name type="scientific">marine metagenome</name>
    <dbReference type="NCBI Taxonomy" id="408172"/>
    <lineage>
        <taxon>unclassified sequences</taxon>
        <taxon>metagenomes</taxon>
        <taxon>ecological metagenomes</taxon>
    </lineage>
</organism>
<reference evidence="1" key="1">
    <citation type="submission" date="2018-05" db="EMBL/GenBank/DDBJ databases">
        <authorList>
            <person name="Lanie J.A."/>
            <person name="Ng W.-L."/>
            <person name="Kazmierczak K.M."/>
            <person name="Andrzejewski T.M."/>
            <person name="Davidsen T.M."/>
            <person name="Wayne K.J."/>
            <person name="Tettelin H."/>
            <person name="Glass J.I."/>
            <person name="Rusch D."/>
            <person name="Podicherti R."/>
            <person name="Tsui H.-C.T."/>
            <person name="Winkler M.E."/>
        </authorList>
    </citation>
    <scope>NUCLEOTIDE SEQUENCE</scope>
</reference>
<evidence type="ECO:0000313" key="1">
    <source>
        <dbReference type="EMBL" id="SVA22777.1"/>
    </source>
</evidence>
<dbReference type="InterPro" id="IPR007325">
    <property type="entry name" value="KFase/CYL"/>
</dbReference>
<protein>
    <recommendedName>
        <fullName evidence="2">Cyclase family protein</fullName>
    </recommendedName>
</protein>
<proteinExistence type="predicted"/>
<name>A0A381U623_9ZZZZ</name>
<dbReference type="SUPFAM" id="SSF102198">
    <property type="entry name" value="Putative cyclase"/>
    <property type="match status" value="1"/>
</dbReference>
<dbReference type="GO" id="GO:0004061">
    <property type="term" value="F:arylformamidase activity"/>
    <property type="evidence" value="ECO:0007669"/>
    <property type="project" value="InterPro"/>
</dbReference>
<dbReference type="AlphaFoldDB" id="A0A381U623"/>
<dbReference type="GO" id="GO:0019441">
    <property type="term" value="P:L-tryptophan catabolic process to kynurenine"/>
    <property type="evidence" value="ECO:0007669"/>
    <property type="project" value="InterPro"/>
</dbReference>
<dbReference type="Pfam" id="PF04199">
    <property type="entry name" value="Cyclase"/>
    <property type="match status" value="1"/>
</dbReference>